<keyword evidence="1" id="KW-1133">Transmembrane helix</keyword>
<name>A0ABY8H835_9MICC</name>
<gene>
    <name evidence="2" type="ORF">P8192_04175</name>
</gene>
<dbReference type="Pfam" id="PF11139">
    <property type="entry name" value="SfLAP"/>
    <property type="match status" value="1"/>
</dbReference>
<dbReference type="RefSeq" id="WP_278158720.1">
    <property type="nucleotide sequence ID" value="NZ_CP121252.1"/>
</dbReference>
<reference evidence="2 3" key="1">
    <citation type="submission" date="2023-04" db="EMBL/GenBank/DDBJ databases">
        <title>Funneling lignin-derived compounds into biodiesel using alkali-halophilic Citricoccus sp. P2.</title>
        <authorList>
            <person name="Luo C.-B."/>
        </authorList>
    </citation>
    <scope>NUCLEOTIDE SEQUENCE [LARGE SCALE GENOMIC DNA]</scope>
    <source>
        <strain evidence="2 3">P2</strain>
    </source>
</reference>
<evidence type="ECO:0000313" key="3">
    <source>
        <dbReference type="Proteomes" id="UP001219037"/>
    </source>
</evidence>
<evidence type="ECO:0000256" key="1">
    <source>
        <dbReference type="SAM" id="Phobius"/>
    </source>
</evidence>
<accession>A0ABY8H835</accession>
<feature type="transmembrane region" description="Helical" evidence="1">
    <location>
        <begin position="132"/>
        <end position="155"/>
    </location>
</feature>
<sequence>MTAPLAFLIIGLALIDSTSLGTSLIPLWLLLSPGRLSKTRIGSYLLTLTLAYFAMGLAVAAGAASLFNAFQSWISSAPDALLVGGQTTIGALIIAFGLTLLIRNLRGVEKGSGNSLFRWRNEAMTAGSSRGLVRLALLAFGIEFATMVPYVGAIVAMTDAEMTAESIVLWIFIYCAVMMAPAGILTVFRLGLGHRIDPLLRRLDAWLERHMGTVSGTGLTLLGALIVGIALSNLTA</sequence>
<evidence type="ECO:0000313" key="2">
    <source>
        <dbReference type="EMBL" id="WFP17317.1"/>
    </source>
</evidence>
<dbReference type="InterPro" id="IPR021315">
    <property type="entry name" value="Gap/Sap"/>
</dbReference>
<keyword evidence="1" id="KW-0472">Membrane</keyword>
<dbReference type="EMBL" id="CP121252">
    <property type="protein sequence ID" value="WFP17317.1"/>
    <property type="molecule type" value="Genomic_DNA"/>
</dbReference>
<dbReference type="Proteomes" id="UP001219037">
    <property type="component" value="Chromosome"/>
</dbReference>
<proteinExistence type="predicted"/>
<feature type="transmembrane region" description="Helical" evidence="1">
    <location>
        <begin position="167"/>
        <end position="192"/>
    </location>
</feature>
<feature type="transmembrane region" description="Helical" evidence="1">
    <location>
        <begin position="213"/>
        <end position="234"/>
    </location>
</feature>
<keyword evidence="1" id="KW-0812">Transmembrane</keyword>
<feature type="transmembrane region" description="Helical" evidence="1">
    <location>
        <begin position="6"/>
        <end position="31"/>
    </location>
</feature>
<feature type="transmembrane region" description="Helical" evidence="1">
    <location>
        <begin position="43"/>
        <end position="68"/>
    </location>
</feature>
<organism evidence="2 3">
    <name type="scientific">Citricoccus muralis</name>
    <dbReference type="NCBI Taxonomy" id="169134"/>
    <lineage>
        <taxon>Bacteria</taxon>
        <taxon>Bacillati</taxon>
        <taxon>Actinomycetota</taxon>
        <taxon>Actinomycetes</taxon>
        <taxon>Micrococcales</taxon>
        <taxon>Micrococcaceae</taxon>
        <taxon>Citricoccus</taxon>
    </lineage>
</organism>
<feature type="transmembrane region" description="Helical" evidence="1">
    <location>
        <begin position="80"/>
        <end position="102"/>
    </location>
</feature>
<keyword evidence="3" id="KW-1185">Reference proteome</keyword>
<protein>
    <submittedName>
        <fullName evidence="2">GAP family protein</fullName>
    </submittedName>
</protein>